<dbReference type="PROSITE" id="PS50893">
    <property type="entry name" value="ABC_TRANSPORTER_2"/>
    <property type="match status" value="1"/>
</dbReference>
<keyword evidence="4" id="KW-0067">ATP-binding</keyword>
<reference evidence="7 8" key="1">
    <citation type="journal article" date="2011" name="Stand. Genomic Sci.">
        <title>Complete genome sequence of the hyperthermophilic chemolithoautotroph Pyrolobus fumarii type strain (1A).</title>
        <authorList>
            <person name="Anderson I."/>
            <person name="Goker M."/>
            <person name="Nolan M."/>
            <person name="Lucas S."/>
            <person name="Hammon N."/>
            <person name="Deshpande S."/>
            <person name="Cheng J.F."/>
            <person name="Tapia R."/>
            <person name="Han C."/>
            <person name="Goodwin L."/>
            <person name="Pitluck S."/>
            <person name="Huntemann M."/>
            <person name="Liolios K."/>
            <person name="Ivanova N."/>
            <person name="Pagani I."/>
            <person name="Mavromatis K."/>
            <person name="Ovchinikova G."/>
            <person name="Pati A."/>
            <person name="Chen A."/>
            <person name="Palaniappan K."/>
            <person name="Land M."/>
            <person name="Hauser L."/>
            <person name="Brambilla E.M."/>
            <person name="Huber H."/>
            <person name="Yasawong M."/>
            <person name="Rohde M."/>
            <person name="Spring S."/>
            <person name="Abt B."/>
            <person name="Sikorski J."/>
            <person name="Wirth R."/>
            <person name="Detter J.C."/>
            <person name="Woyke T."/>
            <person name="Bristow J."/>
            <person name="Eisen J.A."/>
            <person name="Markowitz V."/>
            <person name="Hugenholtz P."/>
            <person name="Kyrpides N.C."/>
            <person name="Klenk H.P."/>
            <person name="Lapidus A."/>
        </authorList>
    </citation>
    <scope>NUCLEOTIDE SEQUENCE [LARGE SCALE GENOMIC DNA]</scope>
    <source>
        <strain evidence="8">DSM 11204 / 1A</strain>
    </source>
</reference>
<organism evidence="7 8">
    <name type="scientific">Pyrolobus fumarii (strain DSM 11204 / 1A)</name>
    <dbReference type="NCBI Taxonomy" id="694429"/>
    <lineage>
        <taxon>Archaea</taxon>
        <taxon>Thermoproteota</taxon>
        <taxon>Thermoprotei</taxon>
        <taxon>Desulfurococcales</taxon>
        <taxon>Pyrodictiaceae</taxon>
        <taxon>Pyrolobus</taxon>
    </lineage>
</organism>
<dbReference type="PANTHER" id="PTHR43820">
    <property type="entry name" value="HIGH-AFFINITY BRANCHED-CHAIN AMINO ACID TRANSPORT ATP-BINDING PROTEIN LIVF"/>
    <property type="match status" value="1"/>
</dbReference>
<name>G0ECV5_PYRF1</name>
<keyword evidence="8" id="KW-1185">Reference proteome</keyword>
<dbReference type="AlphaFoldDB" id="G0ECV5"/>
<evidence type="ECO:0000313" key="7">
    <source>
        <dbReference type="EMBL" id="AEM39675.1"/>
    </source>
</evidence>
<dbReference type="PROSITE" id="PS00211">
    <property type="entry name" value="ABC_TRANSPORTER_1"/>
    <property type="match status" value="1"/>
</dbReference>
<dbReference type="GO" id="GO:0015807">
    <property type="term" value="P:L-amino acid transport"/>
    <property type="evidence" value="ECO:0007669"/>
    <property type="project" value="TreeGrafter"/>
</dbReference>
<protein>
    <submittedName>
        <fullName evidence="7">ABC transporter-related protein</fullName>
    </submittedName>
</protein>
<dbReference type="InterPro" id="IPR052156">
    <property type="entry name" value="BCAA_Transport_ATP-bd_LivF"/>
</dbReference>
<dbReference type="eggNOG" id="arCOG00924">
    <property type="taxonomic scope" value="Archaea"/>
</dbReference>
<dbReference type="InterPro" id="IPR017871">
    <property type="entry name" value="ABC_transporter-like_CS"/>
</dbReference>
<dbReference type="STRING" id="694429.Pyrfu_1821"/>
<dbReference type="Pfam" id="PF00005">
    <property type="entry name" value="ABC_tran"/>
    <property type="match status" value="1"/>
</dbReference>
<accession>G0ECV5</accession>
<dbReference type="InParanoid" id="G0ECV5"/>
<dbReference type="EMBL" id="CP002838">
    <property type="protein sequence ID" value="AEM39675.1"/>
    <property type="molecule type" value="Genomic_DNA"/>
</dbReference>
<keyword evidence="2" id="KW-0813">Transport</keyword>
<evidence type="ECO:0000256" key="3">
    <source>
        <dbReference type="ARBA" id="ARBA00022741"/>
    </source>
</evidence>
<proteinExistence type="inferred from homology"/>
<dbReference type="InterPro" id="IPR003439">
    <property type="entry name" value="ABC_transporter-like_ATP-bd"/>
</dbReference>
<evidence type="ECO:0000259" key="6">
    <source>
        <dbReference type="PROSITE" id="PS50893"/>
    </source>
</evidence>
<dbReference type="InterPro" id="IPR027417">
    <property type="entry name" value="P-loop_NTPase"/>
</dbReference>
<evidence type="ECO:0000256" key="2">
    <source>
        <dbReference type="ARBA" id="ARBA00022448"/>
    </source>
</evidence>
<evidence type="ECO:0000256" key="4">
    <source>
        <dbReference type="ARBA" id="ARBA00022840"/>
    </source>
</evidence>
<sequence>MLRVENLYAGYTRDNPIVRGVTFTAPPGQVTLVIGPNGAGKSTLLKAIYGLVRILDGRVMLEKLDVTGWKPSRLLRAGLALSPQSPAIFPEMSVEENLKLAAWLAGLDEDTVEEALEYIPVLKAKRRIPASLLSGGEKRLLDVARVILYKPKVLLFDEPTAGVAPKVASQIYEIIRRLADEGRTVLLVDQRVREAIRIADTVIVMAEGRIEAMGPREEIEAKLREIAASWLTA</sequence>
<evidence type="ECO:0000313" key="8">
    <source>
        <dbReference type="Proteomes" id="UP000001037"/>
    </source>
</evidence>
<dbReference type="GO" id="GO:0015658">
    <property type="term" value="F:branched-chain amino acid transmembrane transporter activity"/>
    <property type="evidence" value="ECO:0007669"/>
    <property type="project" value="TreeGrafter"/>
</dbReference>
<comment type="similarity">
    <text evidence="1">Belongs to the ABC transporter superfamily.</text>
</comment>
<dbReference type="GO" id="GO:0016887">
    <property type="term" value="F:ATP hydrolysis activity"/>
    <property type="evidence" value="ECO:0007669"/>
    <property type="project" value="InterPro"/>
</dbReference>
<dbReference type="CDD" id="cd03224">
    <property type="entry name" value="ABC_TM1139_LivF_branched"/>
    <property type="match status" value="1"/>
</dbReference>
<evidence type="ECO:0000256" key="5">
    <source>
        <dbReference type="ARBA" id="ARBA00022970"/>
    </source>
</evidence>
<dbReference type="GO" id="GO:0005524">
    <property type="term" value="F:ATP binding"/>
    <property type="evidence" value="ECO:0007669"/>
    <property type="project" value="UniProtKB-KW"/>
</dbReference>
<feature type="domain" description="ABC transporter" evidence="6">
    <location>
        <begin position="2"/>
        <end position="232"/>
    </location>
</feature>
<dbReference type="KEGG" id="pfm:Pyrfu_1821"/>
<dbReference type="RefSeq" id="WP_014027352.1">
    <property type="nucleotide sequence ID" value="NC_015931.1"/>
</dbReference>
<dbReference type="InterPro" id="IPR003593">
    <property type="entry name" value="AAA+_ATPase"/>
</dbReference>
<evidence type="ECO:0000256" key="1">
    <source>
        <dbReference type="ARBA" id="ARBA00005417"/>
    </source>
</evidence>
<dbReference type="SMART" id="SM00382">
    <property type="entry name" value="AAA"/>
    <property type="match status" value="1"/>
</dbReference>
<keyword evidence="5" id="KW-0029">Amino-acid transport</keyword>
<gene>
    <name evidence="7" type="ordered locus">Pyrfu_1821</name>
</gene>
<dbReference type="OrthoDB" id="18722at2157"/>
<dbReference type="GeneID" id="11138157"/>
<dbReference type="SUPFAM" id="SSF52540">
    <property type="entry name" value="P-loop containing nucleoside triphosphate hydrolases"/>
    <property type="match status" value="1"/>
</dbReference>
<dbReference type="Gene3D" id="3.40.50.300">
    <property type="entry name" value="P-loop containing nucleotide triphosphate hydrolases"/>
    <property type="match status" value="1"/>
</dbReference>
<dbReference type="HOGENOM" id="CLU_000604_1_2_2"/>
<keyword evidence="3" id="KW-0547">Nucleotide-binding</keyword>
<dbReference type="Proteomes" id="UP000001037">
    <property type="component" value="Chromosome"/>
</dbReference>
<dbReference type="PANTHER" id="PTHR43820:SF4">
    <property type="entry name" value="HIGH-AFFINITY BRANCHED-CHAIN AMINO ACID TRANSPORT ATP-BINDING PROTEIN LIVF"/>
    <property type="match status" value="1"/>
</dbReference>